<evidence type="ECO:0000256" key="4">
    <source>
        <dbReference type="ARBA" id="ARBA00011471"/>
    </source>
</evidence>
<dbReference type="GO" id="GO:0022857">
    <property type="term" value="F:transmembrane transporter activity"/>
    <property type="evidence" value="ECO:0007669"/>
    <property type="project" value="InterPro"/>
</dbReference>
<accession>A0A3N0VG21</accession>
<keyword evidence="6" id="KW-1003">Cell membrane</keyword>
<keyword evidence="8 12" id="KW-0812">Transmembrane</keyword>
<dbReference type="PANTHER" id="PTHR30558">
    <property type="entry name" value="EXBD MEMBRANE COMPONENT OF PMF-DRIVEN MACROMOLECULE IMPORT SYSTEM"/>
    <property type="match status" value="1"/>
</dbReference>
<comment type="function">
    <text evidence="1">Involved in the TonB-dependent energy-dependent transport of various receptor-bound substrates.</text>
</comment>
<dbReference type="Pfam" id="PF02472">
    <property type="entry name" value="ExbD"/>
    <property type="match status" value="1"/>
</dbReference>
<dbReference type="GO" id="GO:0005886">
    <property type="term" value="C:plasma membrane"/>
    <property type="evidence" value="ECO:0007669"/>
    <property type="project" value="UniProtKB-SubCell"/>
</dbReference>
<evidence type="ECO:0000313" key="14">
    <source>
        <dbReference type="EMBL" id="ROH91723.1"/>
    </source>
</evidence>
<evidence type="ECO:0000256" key="7">
    <source>
        <dbReference type="ARBA" id="ARBA00022519"/>
    </source>
</evidence>
<proteinExistence type="inferred from homology"/>
<dbReference type="Proteomes" id="UP000282106">
    <property type="component" value="Unassembled WGS sequence"/>
</dbReference>
<keyword evidence="15" id="KW-1185">Reference proteome</keyword>
<keyword evidence="9 12" id="KW-0653">Protein transport</keyword>
<evidence type="ECO:0000256" key="10">
    <source>
        <dbReference type="ARBA" id="ARBA00022989"/>
    </source>
</evidence>
<evidence type="ECO:0000313" key="15">
    <source>
        <dbReference type="Proteomes" id="UP000282106"/>
    </source>
</evidence>
<evidence type="ECO:0000256" key="6">
    <source>
        <dbReference type="ARBA" id="ARBA00022475"/>
    </source>
</evidence>
<evidence type="ECO:0000256" key="3">
    <source>
        <dbReference type="ARBA" id="ARBA00005811"/>
    </source>
</evidence>
<evidence type="ECO:0000256" key="2">
    <source>
        <dbReference type="ARBA" id="ARBA00004249"/>
    </source>
</evidence>
<comment type="similarity">
    <text evidence="3 12">Belongs to the ExbD/TolR family.</text>
</comment>
<dbReference type="PANTHER" id="PTHR30558:SF12">
    <property type="entry name" value="BIOPOLYMER TRANSPORT PROTEIN EXBD"/>
    <property type="match status" value="1"/>
</dbReference>
<dbReference type="Gene3D" id="3.30.420.270">
    <property type="match status" value="1"/>
</dbReference>
<protein>
    <submittedName>
        <fullName evidence="14">Biopolymer transporter ExbD</fullName>
    </submittedName>
</protein>
<feature type="transmembrane region" description="Helical" evidence="13">
    <location>
        <begin position="24"/>
        <end position="43"/>
    </location>
</feature>
<comment type="subunit">
    <text evidence="4">The accessory proteins ExbB and ExbD seem to form a complex with TonB.</text>
</comment>
<evidence type="ECO:0000256" key="5">
    <source>
        <dbReference type="ARBA" id="ARBA00022448"/>
    </source>
</evidence>
<evidence type="ECO:0000256" key="12">
    <source>
        <dbReference type="RuleBase" id="RU003879"/>
    </source>
</evidence>
<evidence type="ECO:0000256" key="13">
    <source>
        <dbReference type="SAM" id="Phobius"/>
    </source>
</evidence>
<dbReference type="EMBL" id="RJVO01000002">
    <property type="protein sequence ID" value="ROH91723.1"/>
    <property type="molecule type" value="Genomic_DNA"/>
</dbReference>
<keyword evidence="11 13" id="KW-0472">Membrane</keyword>
<comment type="caution">
    <text evidence="14">The sequence shown here is derived from an EMBL/GenBank/DDBJ whole genome shotgun (WGS) entry which is preliminary data.</text>
</comment>
<dbReference type="InParanoid" id="A0A3N0VG21"/>
<gene>
    <name evidence="14" type="ORF">ED208_04875</name>
</gene>
<reference evidence="14 15" key="1">
    <citation type="submission" date="2018-10" db="EMBL/GenBank/DDBJ databases">
        <authorList>
            <person name="Chen W.-M."/>
        </authorList>
    </citation>
    <scope>NUCLEOTIDE SEQUENCE [LARGE SCALE GENOMIC DNA]</scope>
    <source>
        <strain evidence="14 15">THS-13</strain>
    </source>
</reference>
<keyword evidence="7" id="KW-0997">Cell inner membrane</keyword>
<keyword evidence="10 13" id="KW-1133">Transmembrane helix</keyword>
<sequence length="161" mass="17432">MGMNVKQDGGSEAAPVAEINVTPLVDVMLVLLIIFMVSMPAMMSQLQIEIPKKSLTPPPPDVKPKPTMYVLVDDAGAYYFQFGGDGVPMPVAFEELPAKLIEKADEYSKELVYVKAAPRIDYGRVVTLIETMGKSGYNKVALDKNENAMPLDTPTEAVPAG</sequence>
<name>A0A3N0VG21_9GAMM</name>
<dbReference type="GO" id="GO:0015031">
    <property type="term" value="P:protein transport"/>
    <property type="evidence" value="ECO:0007669"/>
    <property type="project" value="UniProtKB-KW"/>
</dbReference>
<evidence type="ECO:0000256" key="11">
    <source>
        <dbReference type="ARBA" id="ARBA00023136"/>
    </source>
</evidence>
<evidence type="ECO:0000256" key="8">
    <source>
        <dbReference type="ARBA" id="ARBA00022692"/>
    </source>
</evidence>
<dbReference type="AlphaFoldDB" id="A0A3N0VG21"/>
<evidence type="ECO:0000256" key="9">
    <source>
        <dbReference type="ARBA" id="ARBA00022927"/>
    </source>
</evidence>
<keyword evidence="5 12" id="KW-0813">Transport</keyword>
<dbReference type="InterPro" id="IPR003400">
    <property type="entry name" value="ExbD"/>
</dbReference>
<comment type="subcellular location">
    <subcellularLocation>
        <location evidence="2">Cell inner membrane</location>
        <topology evidence="2">Single-pass type II membrane protein</topology>
    </subcellularLocation>
    <subcellularLocation>
        <location evidence="12">Cell membrane</location>
        <topology evidence="12">Single-pass type II membrane protein</topology>
    </subcellularLocation>
</comment>
<organism evidence="14 15">
    <name type="scientific">Stagnimonas aquatica</name>
    <dbReference type="NCBI Taxonomy" id="2689987"/>
    <lineage>
        <taxon>Bacteria</taxon>
        <taxon>Pseudomonadati</taxon>
        <taxon>Pseudomonadota</taxon>
        <taxon>Gammaproteobacteria</taxon>
        <taxon>Nevskiales</taxon>
        <taxon>Nevskiaceae</taxon>
        <taxon>Stagnimonas</taxon>
    </lineage>
</organism>
<evidence type="ECO:0000256" key="1">
    <source>
        <dbReference type="ARBA" id="ARBA00003540"/>
    </source>
</evidence>